<feature type="domain" description="AIP/AIPL N-terminal FKBP-type PPIase" evidence="10">
    <location>
        <begin position="32"/>
        <end position="132"/>
    </location>
</feature>
<dbReference type="PANTHER" id="PTHR11242">
    <property type="entry name" value="ARYL HYDROCARBON RECEPTOR INTERACTING PROTEIN RELATED"/>
    <property type="match status" value="1"/>
</dbReference>
<keyword evidence="7" id="KW-0802">TPR repeat</keyword>
<keyword evidence="12" id="KW-1185">Reference proteome</keyword>
<dbReference type="SMART" id="SM00028">
    <property type="entry name" value="TPR"/>
    <property type="match status" value="2"/>
</dbReference>
<gene>
    <name evidence="11" type="ORF">HJG63_000488</name>
</gene>
<dbReference type="Pfam" id="PF23322">
    <property type="entry name" value="PPIase_AIP"/>
    <property type="match status" value="1"/>
</dbReference>
<dbReference type="GO" id="GO:0005634">
    <property type="term" value="C:nucleus"/>
    <property type="evidence" value="ECO:0007669"/>
    <property type="project" value="UniProtKB-SubCell"/>
</dbReference>
<feature type="compositionally biased region" description="Polar residues" evidence="9">
    <location>
        <begin position="344"/>
        <end position="356"/>
    </location>
</feature>
<dbReference type="Gene3D" id="3.10.50.40">
    <property type="match status" value="1"/>
</dbReference>
<comment type="subcellular location">
    <subcellularLocation>
        <location evidence="3">Cytoplasm</location>
    </subcellularLocation>
    <subcellularLocation>
        <location evidence="2">Nucleus</location>
    </subcellularLocation>
</comment>
<keyword evidence="8" id="KW-0539">Nucleus</keyword>
<evidence type="ECO:0000256" key="4">
    <source>
        <dbReference type="ARBA" id="ARBA00015658"/>
    </source>
</evidence>
<evidence type="ECO:0000256" key="3">
    <source>
        <dbReference type="ARBA" id="ARBA00004496"/>
    </source>
</evidence>
<evidence type="ECO:0000256" key="5">
    <source>
        <dbReference type="ARBA" id="ARBA00022490"/>
    </source>
</evidence>
<dbReference type="SUPFAM" id="SSF54534">
    <property type="entry name" value="FKBP-like"/>
    <property type="match status" value="1"/>
</dbReference>
<comment type="caution">
    <text evidence="11">The sequence shown here is derived from an EMBL/GenBank/DDBJ whole genome shotgun (WGS) entry which is preliminary data.</text>
</comment>
<dbReference type="AlphaFoldDB" id="A0A7J8G3B7"/>
<dbReference type="InterPro" id="IPR039663">
    <property type="entry name" value="AIP/AIPL1/TTC9"/>
</dbReference>
<sequence length="356" mass="40661">MDTALLLNVEGIKKTILHGGTGELPNFITGSRVGQPMHIIIGNMFKLEVWEILLTSMRVSEVAEFWCDTIHTGVYPILSRSLRQMAEGKDPTEWHVHTCGLANMFAYHTLGYEDLDELQKEPQPLIFVIELLQLLGQVEAPSEYQRETWNLSNTERMQAVPILHGEGNRLFKLGRYEEASSKYQEAIVCLRNLQTKEKPWEAQWLKLEKMINTLILNYCQCLLKREEYYEVLEHTSDILRQHPGIVKAYYLRARAHSEVWNEAEAKADLEKVLELEPSMRKAVHRELRLLESRLEEKREEERLRCRNMLASPVPASHQGTHHRSDPSAPAGQPGTGQPEDGLATSGSVDQDLGVTS</sequence>
<dbReference type="PANTHER" id="PTHR11242:SF2">
    <property type="entry name" value="ARYL-HYDROCARBON-INTERACTING PROTEIN-LIKE 1"/>
    <property type="match status" value="1"/>
</dbReference>
<organism evidence="11 12">
    <name type="scientific">Rousettus aegyptiacus</name>
    <name type="common">Egyptian fruit bat</name>
    <name type="synonym">Pteropus aegyptiacus</name>
    <dbReference type="NCBI Taxonomy" id="9407"/>
    <lineage>
        <taxon>Eukaryota</taxon>
        <taxon>Metazoa</taxon>
        <taxon>Chordata</taxon>
        <taxon>Craniata</taxon>
        <taxon>Vertebrata</taxon>
        <taxon>Euteleostomi</taxon>
        <taxon>Mammalia</taxon>
        <taxon>Eutheria</taxon>
        <taxon>Laurasiatheria</taxon>
        <taxon>Chiroptera</taxon>
        <taxon>Yinpterochiroptera</taxon>
        <taxon>Pteropodoidea</taxon>
        <taxon>Pteropodidae</taxon>
        <taxon>Rousettinae</taxon>
        <taxon>Rousettus</taxon>
    </lineage>
</organism>
<evidence type="ECO:0000256" key="6">
    <source>
        <dbReference type="ARBA" id="ARBA00022737"/>
    </source>
</evidence>
<name>A0A7J8G3B7_ROUAE</name>
<dbReference type="InterPro" id="IPR056277">
    <property type="entry name" value="PPIase_AIP"/>
</dbReference>
<feature type="region of interest" description="Disordered" evidence="9">
    <location>
        <begin position="309"/>
        <end position="356"/>
    </location>
</feature>
<keyword evidence="5" id="KW-0963">Cytoplasm</keyword>
<dbReference type="FunFam" id="1.25.40.10:FF:000052">
    <property type="entry name" value="Aryl-hydrocarbon-interacting protein-like 1"/>
    <property type="match status" value="1"/>
</dbReference>
<dbReference type="SUPFAM" id="SSF48452">
    <property type="entry name" value="TPR-like"/>
    <property type="match status" value="1"/>
</dbReference>
<reference evidence="11 12" key="1">
    <citation type="journal article" date="2020" name="Nature">
        <title>Six reference-quality genomes reveal evolution of bat adaptations.</title>
        <authorList>
            <person name="Jebb D."/>
            <person name="Huang Z."/>
            <person name="Pippel M."/>
            <person name="Hughes G.M."/>
            <person name="Lavrichenko K."/>
            <person name="Devanna P."/>
            <person name="Winkler S."/>
            <person name="Jermiin L.S."/>
            <person name="Skirmuntt E.C."/>
            <person name="Katzourakis A."/>
            <person name="Burkitt-Gray L."/>
            <person name="Ray D.A."/>
            <person name="Sullivan K.A.M."/>
            <person name="Roscito J.G."/>
            <person name="Kirilenko B.M."/>
            <person name="Davalos L.M."/>
            <person name="Corthals A.P."/>
            <person name="Power M.L."/>
            <person name="Jones G."/>
            <person name="Ransome R.D."/>
            <person name="Dechmann D.K.N."/>
            <person name="Locatelli A.G."/>
            <person name="Puechmaille S.J."/>
            <person name="Fedrigo O."/>
            <person name="Jarvis E.D."/>
            <person name="Hiller M."/>
            <person name="Vernes S.C."/>
            <person name="Myers E.W."/>
            <person name="Teeling E.C."/>
        </authorList>
    </citation>
    <scope>NUCLEOTIDE SEQUENCE [LARGE SCALE GENOMIC DNA]</scope>
    <source>
        <strain evidence="11">MRouAeg1</strain>
        <tissue evidence="11">Muscle</tissue>
    </source>
</reference>
<protein>
    <recommendedName>
        <fullName evidence="4">Aryl-hydrocarbon-interacting protein-like 1</fullName>
    </recommendedName>
</protein>
<dbReference type="InterPro" id="IPR019734">
    <property type="entry name" value="TPR_rpt"/>
</dbReference>
<evidence type="ECO:0000259" key="10">
    <source>
        <dbReference type="Pfam" id="PF23322"/>
    </source>
</evidence>
<proteinExistence type="predicted"/>
<dbReference type="Proteomes" id="UP000593571">
    <property type="component" value="Unassembled WGS sequence"/>
</dbReference>
<accession>A0A7J8G3B7</accession>
<keyword evidence="6" id="KW-0677">Repeat</keyword>
<dbReference type="GO" id="GO:0003755">
    <property type="term" value="F:peptidyl-prolyl cis-trans isomerase activity"/>
    <property type="evidence" value="ECO:0007669"/>
    <property type="project" value="InterPro"/>
</dbReference>
<dbReference type="InterPro" id="IPR011990">
    <property type="entry name" value="TPR-like_helical_dom_sf"/>
</dbReference>
<evidence type="ECO:0000313" key="12">
    <source>
        <dbReference type="Proteomes" id="UP000593571"/>
    </source>
</evidence>
<dbReference type="GO" id="GO:0005737">
    <property type="term" value="C:cytoplasm"/>
    <property type="evidence" value="ECO:0007669"/>
    <property type="project" value="UniProtKB-SubCell"/>
</dbReference>
<evidence type="ECO:0000256" key="9">
    <source>
        <dbReference type="SAM" id="MobiDB-lite"/>
    </source>
</evidence>
<dbReference type="InterPro" id="IPR046357">
    <property type="entry name" value="PPIase_dom_sf"/>
</dbReference>
<comment type="function">
    <text evidence="1">May be important in protein trafficking and/or protein folding and stabilization.</text>
</comment>
<dbReference type="Gene3D" id="1.25.40.10">
    <property type="entry name" value="Tetratricopeptide repeat domain"/>
    <property type="match status" value="1"/>
</dbReference>
<dbReference type="EMBL" id="JACASE010000006">
    <property type="protein sequence ID" value="KAF6454584.1"/>
    <property type="molecule type" value="Genomic_DNA"/>
</dbReference>
<evidence type="ECO:0000256" key="2">
    <source>
        <dbReference type="ARBA" id="ARBA00004123"/>
    </source>
</evidence>
<evidence type="ECO:0000256" key="8">
    <source>
        <dbReference type="ARBA" id="ARBA00023242"/>
    </source>
</evidence>
<evidence type="ECO:0000256" key="1">
    <source>
        <dbReference type="ARBA" id="ARBA00002748"/>
    </source>
</evidence>
<evidence type="ECO:0000256" key="7">
    <source>
        <dbReference type="ARBA" id="ARBA00022803"/>
    </source>
</evidence>
<evidence type="ECO:0000313" key="11">
    <source>
        <dbReference type="EMBL" id="KAF6454584.1"/>
    </source>
</evidence>